<organism evidence="2 3">
    <name type="scientific">Pyricularia oryzae</name>
    <name type="common">Rice blast fungus</name>
    <name type="synonym">Magnaporthe oryzae</name>
    <dbReference type="NCBI Taxonomy" id="318829"/>
    <lineage>
        <taxon>Eukaryota</taxon>
        <taxon>Fungi</taxon>
        <taxon>Dikarya</taxon>
        <taxon>Ascomycota</taxon>
        <taxon>Pezizomycotina</taxon>
        <taxon>Sordariomycetes</taxon>
        <taxon>Sordariomycetidae</taxon>
        <taxon>Magnaporthales</taxon>
        <taxon>Pyriculariaceae</taxon>
        <taxon>Pyricularia</taxon>
    </lineage>
</organism>
<evidence type="ECO:0000256" key="1">
    <source>
        <dbReference type="SAM" id="Phobius"/>
    </source>
</evidence>
<dbReference type="AlphaFoldDB" id="A0A4P7MZ36"/>
<evidence type="ECO:0000313" key="2">
    <source>
        <dbReference type="EMBL" id="QBZ53516.1"/>
    </source>
</evidence>
<protein>
    <submittedName>
        <fullName evidence="2">Uncharacterized protein</fullName>
    </submittedName>
</protein>
<keyword evidence="1" id="KW-1133">Transmembrane helix</keyword>
<keyword evidence="1" id="KW-0472">Membrane</keyword>
<gene>
    <name evidence="2" type="ORF">PoMZ_09203</name>
</gene>
<feature type="non-terminal residue" evidence="2">
    <location>
        <position position="1"/>
    </location>
</feature>
<keyword evidence="1" id="KW-0812">Transmembrane</keyword>
<evidence type="ECO:0000313" key="3">
    <source>
        <dbReference type="Proteomes" id="UP000294847"/>
    </source>
</evidence>
<accession>A0A4P7MZ36</accession>
<feature type="transmembrane region" description="Helical" evidence="1">
    <location>
        <begin position="6"/>
        <end position="29"/>
    </location>
</feature>
<dbReference type="Proteomes" id="UP000294847">
    <property type="component" value="Chromosome 1"/>
</dbReference>
<proteinExistence type="predicted"/>
<dbReference type="EMBL" id="CP034204">
    <property type="protein sequence ID" value="QBZ53516.1"/>
    <property type="molecule type" value="Genomic_DNA"/>
</dbReference>
<name>A0A4P7MZ36_PYROR</name>
<sequence length="118" mass="14178">FHFNCFIIIFWGRNVYSVFKIFIPFVYWLTDRQFDISPKFVKKFDFLRNSNPKFTKRDIINCSWLQMPGFNRGIYNITRQNLRKQGPFAKKGPLQCNYNNFAGNFYNQTAFNGLVSKY</sequence>
<reference evidence="2 3" key="1">
    <citation type="journal article" date="2019" name="Mol. Biol. Evol.">
        <title>Blast fungal genomes show frequent chromosomal changes, gene gains and losses, and effector gene turnover.</title>
        <authorList>
            <person name="Gomez Luciano L.B."/>
            <person name="Jason Tsai I."/>
            <person name="Chuma I."/>
            <person name="Tosa Y."/>
            <person name="Chen Y.H."/>
            <person name="Li J.Y."/>
            <person name="Li M.Y."/>
            <person name="Jade Lu M.Y."/>
            <person name="Nakayashiki H."/>
            <person name="Li W.H."/>
        </authorList>
    </citation>
    <scope>NUCLEOTIDE SEQUENCE [LARGE SCALE GENOMIC DNA]</scope>
    <source>
        <strain evidence="2">MZ5-1-6</strain>
    </source>
</reference>